<evidence type="ECO:0000256" key="10">
    <source>
        <dbReference type="ARBA" id="ARBA00023136"/>
    </source>
</evidence>
<dbReference type="STRING" id="401625.A0A0P1BBI6"/>
<dbReference type="PANTHER" id="PTHR15451:SF19">
    <property type="entry name" value="ERGOSTEROL BIOSYNTHETIC PROTEIN 28 HOMOLOG"/>
    <property type="match status" value="1"/>
</dbReference>
<evidence type="ECO:0000256" key="12">
    <source>
        <dbReference type="ARBA" id="ARBA00023221"/>
    </source>
</evidence>
<proteinExistence type="inferred from homology"/>
<evidence type="ECO:0000256" key="5">
    <source>
        <dbReference type="ARBA" id="ARBA00022824"/>
    </source>
</evidence>
<dbReference type="GO" id="GO:0016126">
    <property type="term" value="P:sterol biosynthetic process"/>
    <property type="evidence" value="ECO:0007669"/>
    <property type="project" value="UniProtKB-KW"/>
</dbReference>
<evidence type="ECO:0000256" key="7">
    <source>
        <dbReference type="ARBA" id="ARBA00022989"/>
    </source>
</evidence>
<name>A0A0P1BBI6_9BASI</name>
<dbReference type="OrthoDB" id="6485510at2759"/>
<dbReference type="GO" id="GO:0005789">
    <property type="term" value="C:endoplasmic reticulum membrane"/>
    <property type="evidence" value="ECO:0007669"/>
    <property type="project" value="UniProtKB-SubCell"/>
</dbReference>
<dbReference type="GO" id="GO:0030674">
    <property type="term" value="F:protein-macromolecule adaptor activity"/>
    <property type="evidence" value="ECO:0007669"/>
    <property type="project" value="TreeGrafter"/>
</dbReference>
<evidence type="ECO:0000256" key="3">
    <source>
        <dbReference type="ARBA" id="ARBA00022516"/>
    </source>
</evidence>
<evidence type="ECO:0000256" key="13">
    <source>
        <dbReference type="SAM" id="Phobius"/>
    </source>
</evidence>
<sequence length="139" mass="15164">MSFDVASLIPPGDGLLPKWLLLVASMAFINGVQNFLNPSFARQVYNTSGAQGTALQARCFAIWNLGSATVRTYAAYHIHNREVYHLCALTFVIAILHFSSEAIVYKTTKMSKLPGIVVPLIVASSSLTAMILQYGHYVA</sequence>
<evidence type="ECO:0000313" key="14">
    <source>
        <dbReference type="EMBL" id="CEH13040.1"/>
    </source>
</evidence>
<keyword evidence="12" id="KW-0753">Steroid metabolism</keyword>
<evidence type="ECO:0000256" key="9">
    <source>
        <dbReference type="ARBA" id="ARBA00023098"/>
    </source>
</evidence>
<keyword evidence="5" id="KW-0256">Endoplasmic reticulum</keyword>
<evidence type="ECO:0000256" key="8">
    <source>
        <dbReference type="ARBA" id="ARBA00023011"/>
    </source>
</evidence>
<dbReference type="PANTHER" id="PTHR15451">
    <property type="entry name" value="ERGOSTEROL BIOSYNTHETIC PROTEIN 28-RELATED"/>
    <property type="match status" value="1"/>
</dbReference>
<evidence type="ECO:0000256" key="4">
    <source>
        <dbReference type="ARBA" id="ARBA00022692"/>
    </source>
</evidence>
<evidence type="ECO:0000256" key="6">
    <source>
        <dbReference type="ARBA" id="ARBA00022955"/>
    </source>
</evidence>
<dbReference type="EMBL" id="CCYA01000192">
    <property type="protein sequence ID" value="CEH13040.1"/>
    <property type="molecule type" value="Genomic_DNA"/>
</dbReference>
<dbReference type="Pfam" id="PF03694">
    <property type="entry name" value="Erg28"/>
    <property type="match status" value="1"/>
</dbReference>
<evidence type="ECO:0000313" key="15">
    <source>
        <dbReference type="Proteomes" id="UP000054845"/>
    </source>
</evidence>
<organism evidence="14 15">
    <name type="scientific">Ceraceosorus bombacis</name>
    <dbReference type="NCBI Taxonomy" id="401625"/>
    <lineage>
        <taxon>Eukaryota</taxon>
        <taxon>Fungi</taxon>
        <taxon>Dikarya</taxon>
        <taxon>Basidiomycota</taxon>
        <taxon>Ustilaginomycotina</taxon>
        <taxon>Exobasidiomycetes</taxon>
        <taxon>Ceraceosorales</taxon>
        <taxon>Ceraceosoraceae</taxon>
        <taxon>Ceraceosorus</taxon>
    </lineage>
</organism>
<protein>
    <submittedName>
        <fullName evidence="14">Predicted membrane protein</fullName>
    </submittedName>
</protein>
<accession>A0A0P1BBI6</accession>
<keyword evidence="10 13" id="KW-0472">Membrane</keyword>
<keyword evidence="6" id="KW-0752">Steroid biosynthesis</keyword>
<keyword evidence="3" id="KW-0444">Lipid biosynthesis</keyword>
<keyword evidence="8" id="KW-0756">Sterol biosynthesis</keyword>
<comment type="subcellular location">
    <subcellularLocation>
        <location evidence="1">Endoplasmic reticulum membrane</location>
        <topology evidence="1">Multi-pass membrane protein</topology>
    </subcellularLocation>
</comment>
<evidence type="ECO:0000256" key="1">
    <source>
        <dbReference type="ARBA" id="ARBA00004477"/>
    </source>
</evidence>
<feature type="transmembrane region" description="Helical" evidence="13">
    <location>
        <begin position="83"/>
        <end position="104"/>
    </location>
</feature>
<comment type="similarity">
    <text evidence="2">Belongs to the ERG28 family.</text>
</comment>
<keyword evidence="7 13" id="KW-1133">Transmembrane helix</keyword>
<keyword evidence="15" id="KW-1185">Reference proteome</keyword>
<dbReference type="Proteomes" id="UP000054845">
    <property type="component" value="Unassembled WGS sequence"/>
</dbReference>
<dbReference type="AlphaFoldDB" id="A0A0P1BBI6"/>
<keyword evidence="9" id="KW-0443">Lipid metabolism</keyword>
<dbReference type="InterPro" id="IPR005352">
    <property type="entry name" value="Erg28"/>
</dbReference>
<keyword evidence="11" id="KW-1207">Sterol metabolism</keyword>
<evidence type="ECO:0000256" key="2">
    <source>
        <dbReference type="ARBA" id="ARBA00005377"/>
    </source>
</evidence>
<reference evidence="14 15" key="1">
    <citation type="submission" date="2014-09" db="EMBL/GenBank/DDBJ databases">
        <authorList>
            <person name="Magalhaes I.L.F."/>
            <person name="Oliveira U."/>
            <person name="Santos F.R."/>
            <person name="Vidigal T.H.D.A."/>
            <person name="Brescovit A.D."/>
            <person name="Santos A.J."/>
        </authorList>
    </citation>
    <scope>NUCLEOTIDE SEQUENCE [LARGE SCALE GENOMIC DNA]</scope>
</reference>
<keyword evidence="4 13" id="KW-0812">Transmembrane</keyword>
<feature type="transmembrane region" description="Helical" evidence="13">
    <location>
        <begin position="116"/>
        <end position="135"/>
    </location>
</feature>
<evidence type="ECO:0000256" key="11">
    <source>
        <dbReference type="ARBA" id="ARBA00023166"/>
    </source>
</evidence>